<dbReference type="EMBL" id="QHHQ01000008">
    <property type="protein sequence ID" value="RAH97865.1"/>
    <property type="molecule type" value="Genomic_DNA"/>
</dbReference>
<dbReference type="Gene3D" id="1.20.120.530">
    <property type="entry name" value="GntR ligand-binding domain-like"/>
    <property type="match status" value="1"/>
</dbReference>
<keyword evidence="1" id="KW-0805">Transcription regulation</keyword>
<dbReference type="Pfam" id="PF00392">
    <property type="entry name" value="GntR"/>
    <property type="match status" value="1"/>
</dbReference>
<dbReference type="GO" id="GO:0003700">
    <property type="term" value="F:DNA-binding transcription factor activity"/>
    <property type="evidence" value="ECO:0007669"/>
    <property type="project" value="InterPro"/>
</dbReference>
<dbReference type="Pfam" id="PF07729">
    <property type="entry name" value="FCD"/>
    <property type="match status" value="1"/>
</dbReference>
<dbReference type="GO" id="GO:0003677">
    <property type="term" value="F:DNA binding"/>
    <property type="evidence" value="ECO:0007669"/>
    <property type="project" value="UniProtKB-KW"/>
</dbReference>
<dbReference type="Proteomes" id="UP000249590">
    <property type="component" value="Unassembled WGS sequence"/>
</dbReference>
<evidence type="ECO:0000259" key="4">
    <source>
        <dbReference type="PROSITE" id="PS50949"/>
    </source>
</evidence>
<dbReference type="SMART" id="SM00895">
    <property type="entry name" value="FCD"/>
    <property type="match status" value="1"/>
</dbReference>
<keyword evidence="3" id="KW-0804">Transcription</keyword>
<dbReference type="SMART" id="SM00345">
    <property type="entry name" value="HTH_GNTR"/>
    <property type="match status" value="1"/>
</dbReference>
<organism evidence="5 6">
    <name type="scientific">Acuticoccus sediminis</name>
    <dbReference type="NCBI Taxonomy" id="2184697"/>
    <lineage>
        <taxon>Bacteria</taxon>
        <taxon>Pseudomonadati</taxon>
        <taxon>Pseudomonadota</taxon>
        <taxon>Alphaproteobacteria</taxon>
        <taxon>Hyphomicrobiales</taxon>
        <taxon>Amorphaceae</taxon>
        <taxon>Acuticoccus</taxon>
    </lineage>
</organism>
<dbReference type="InterPro" id="IPR036388">
    <property type="entry name" value="WH-like_DNA-bd_sf"/>
</dbReference>
<accession>A0A8B2NN20</accession>
<feature type="domain" description="HTH gntR-type" evidence="4">
    <location>
        <begin position="1"/>
        <end position="68"/>
    </location>
</feature>
<dbReference type="PANTHER" id="PTHR43537:SF24">
    <property type="entry name" value="GLUCONATE OPERON TRANSCRIPTIONAL REPRESSOR"/>
    <property type="match status" value="1"/>
</dbReference>
<evidence type="ECO:0000256" key="1">
    <source>
        <dbReference type="ARBA" id="ARBA00023015"/>
    </source>
</evidence>
<dbReference type="SUPFAM" id="SSF48008">
    <property type="entry name" value="GntR ligand-binding domain-like"/>
    <property type="match status" value="1"/>
</dbReference>
<dbReference type="InterPro" id="IPR011711">
    <property type="entry name" value="GntR_C"/>
</dbReference>
<name>A0A8B2NN20_9HYPH</name>
<protein>
    <submittedName>
        <fullName evidence="5">GntR family transcriptional regulator</fullName>
    </submittedName>
</protein>
<dbReference type="InterPro" id="IPR008920">
    <property type="entry name" value="TF_FadR/GntR_C"/>
</dbReference>
<evidence type="ECO:0000313" key="6">
    <source>
        <dbReference type="Proteomes" id="UP000249590"/>
    </source>
</evidence>
<dbReference type="PROSITE" id="PS50949">
    <property type="entry name" value="HTH_GNTR"/>
    <property type="match status" value="1"/>
</dbReference>
<keyword evidence="6" id="KW-1185">Reference proteome</keyword>
<dbReference type="PANTHER" id="PTHR43537">
    <property type="entry name" value="TRANSCRIPTIONAL REGULATOR, GNTR FAMILY"/>
    <property type="match status" value="1"/>
</dbReference>
<reference evidence="5 6" key="1">
    <citation type="submission" date="2018-05" db="EMBL/GenBank/DDBJ databases">
        <title>Acuticoccus sediminis sp. nov., isolated from deep-sea sediment of Indian Ocean.</title>
        <authorList>
            <person name="Liu X."/>
            <person name="Lai Q."/>
            <person name="Du Y."/>
            <person name="Sun F."/>
            <person name="Zhang X."/>
            <person name="Wang S."/>
            <person name="Shao Z."/>
        </authorList>
    </citation>
    <scope>NUCLEOTIDE SEQUENCE [LARGE SCALE GENOMIC DNA]</scope>
    <source>
        <strain evidence="5 6">PTG4-2</strain>
    </source>
</reference>
<dbReference type="OrthoDB" id="8638122at2"/>
<evidence type="ECO:0000313" key="5">
    <source>
        <dbReference type="EMBL" id="RAH97865.1"/>
    </source>
</evidence>
<evidence type="ECO:0000256" key="2">
    <source>
        <dbReference type="ARBA" id="ARBA00023125"/>
    </source>
</evidence>
<dbReference type="SUPFAM" id="SSF46785">
    <property type="entry name" value="Winged helix' DNA-binding domain"/>
    <property type="match status" value="1"/>
</dbReference>
<dbReference type="Gene3D" id="1.10.10.10">
    <property type="entry name" value="Winged helix-like DNA-binding domain superfamily/Winged helix DNA-binding domain"/>
    <property type="match status" value="1"/>
</dbReference>
<evidence type="ECO:0000256" key="3">
    <source>
        <dbReference type="ARBA" id="ARBA00023163"/>
    </source>
</evidence>
<gene>
    <name evidence="5" type="ORF">DLJ53_28360</name>
</gene>
<proteinExistence type="predicted"/>
<dbReference type="AlphaFoldDB" id="A0A8B2NN20"/>
<dbReference type="InterPro" id="IPR036390">
    <property type="entry name" value="WH_DNA-bd_sf"/>
</dbReference>
<comment type="caution">
    <text evidence="5">The sequence shown here is derived from an EMBL/GenBank/DDBJ whole genome shotgun (WGS) entry which is preliminary data.</text>
</comment>
<dbReference type="InterPro" id="IPR000524">
    <property type="entry name" value="Tscrpt_reg_HTH_GntR"/>
</dbReference>
<keyword evidence="2" id="KW-0238">DNA-binding</keyword>
<sequence length="211" mass="23794">MTARAKAYDYVLDRIIRGEFPGGEFIEEEWISTAAGVSRTPVREAFHKLESERFLELLPRRGARVRQVTAQEMLDVYEARRLIEGFAARRICEARTGAPPEMKRLAAEMRTLGSADLRRHVDLDRDYHVALVEGSCNGVLMDVLDALRARQQQVAYAALNADPSRLETILAEHEAMVEALDRHDGDGVVELLNRHLRPIQHVIDRLPGSTG</sequence>